<dbReference type="PANTHER" id="PTHR21301:SF12">
    <property type="match status" value="1"/>
</dbReference>
<accession>A0A974E3U6</accession>
<organism evidence="2 3">
    <name type="scientific">Xenopus laevis</name>
    <name type="common">African clawed frog</name>
    <dbReference type="NCBI Taxonomy" id="8355"/>
    <lineage>
        <taxon>Eukaryota</taxon>
        <taxon>Metazoa</taxon>
        <taxon>Chordata</taxon>
        <taxon>Craniata</taxon>
        <taxon>Vertebrata</taxon>
        <taxon>Euteleostomi</taxon>
        <taxon>Amphibia</taxon>
        <taxon>Batrachia</taxon>
        <taxon>Anura</taxon>
        <taxon>Pipoidea</taxon>
        <taxon>Pipidae</taxon>
        <taxon>Xenopodinae</taxon>
        <taxon>Xenopus</taxon>
        <taxon>Xenopus</taxon>
    </lineage>
</organism>
<evidence type="ECO:0000259" key="1">
    <source>
        <dbReference type="PROSITE" id="PS50164"/>
    </source>
</evidence>
<dbReference type="InterPro" id="IPR000305">
    <property type="entry name" value="GIY-YIG_endonuc"/>
</dbReference>
<dbReference type="PROSITE" id="PS50164">
    <property type="entry name" value="GIY_YIG"/>
    <property type="match status" value="1"/>
</dbReference>
<dbReference type="Proteomes" id="UP000694892">
    <property type="component" value="Chromosome 1L"/>
</dbReference>
<name>A0A974E3U6_XENLA</name>
<gene>
    <name evidence="2" type="ORF">XELAEV_18007857mg</name>
</gene>
<evidence type="ECO:0000313" key="2">
    <source>
        <dbReference type="EMBL" id="OCU02097.1"/>
    </source>
</evidence>
<dbReference type="AlphaFoldDB" id="A0A974E3U6"/>
<dbReference type="Pfam" id="PF01541">
    <property type="entry name" value="GIY-YIG"/>
    <property type="match status" value="1"/>
</dbReference>
<sequence length="175" mass="20317">MNWRKKKILQKDRNIGLLAPLRKGTFGCGDRAHCTGIIKGDTIFHPTKGSSIRINGHFSCNSTGVVYMLKCPCGLPYVGQTSRSIKVRLNEHKKKEEKTKQEEKNERFSELFAKHFFHNKHMVSQLRWTVLEQVNLLRVGNVWKQLLRKEAAWRKRLDSLVPKGLHESFSLQCFL</sequence>
<protein>
    <recommendedName>
        <fullName evidence="1">GIY-YIG domain-containing protein</fullName>
    </recommendedName>
</protein>
<dbReference type="Gene3D" id="3.40.1440.10">
    <property type="entry name" value="GIY-YIG endonuclease"/>
    <property type="match status" value="1"/>
</dbReference>
<dbReference type="InterPro" id="IPR035901">
    <property type="entry name" value="GIY-YIG_endonuc_sf"/>
</dbReference>
<evidence type="ECO:0000313" key="3">
    <source>
        <dbReference type="Proteomes" id="UP000694892"/>
    </source>
</evidence>
<feature type="domain" description="GIY-YIG" evidence="1">
    <location>
        <begin position="62"/>
        <end position="142"/>
    </location>
</feature>
<dbReference type="PANTHER" id="PTHR21301">
    <property type="entry name" value="REVERSE TRANSCRIPTASE"/>
    <property type="match status" value="1"/>
</dbReference>
<proteinExistence type="predicted"/>
<reference evidence="3" key="1">
    <citation type="journal article" date="2016" name="Nature">
        <title>Genome evolution in the allotetraploid frog Xenopus laevis.</title>
        <authorList>
            <person name="Session A.M."/>
            <person name="Uno Y."/>
            <person name="Kwon T."/>
            <person name="Chapman J.A."/>
            <person name="Toyoda A."/>
            <person name="Takahashi S."/>
            <person name="Fukui A."/>
            <person name="Hikosaka A."/>
            <person name="Suzuki A."/>
            <person name="Kondo M."/>
            <person name="van Heeringen S.J."/>
            <person name="Quigley I."/>
            <person name="Heinz S."/>
            <person name="Ogino H."/>
            <person name="Ochi H."/>
            <person name="Hellsten U."/>
            <person name="Lyons J.B."/>
            <person name="Simakov O."/>
            <person name="Putnam N."/>
            <person name="Stites J."/>
            <person name="Kuroki Y."/>
            <person name="Tanaka T."/>
            <person name="Michiue T."/>
            <person name="Watanabe M."/>
            <person name="Bogdanovic O."/>
            <person name="Lister R."/>
            <person name="Georgiou G."/>
            <person name="Paranjpe S.S."/>
            <person name="van Kruijsbergen I."/>
            <person name="Shu S."/>
            <person name="Carlson J."/>
            <person name="Kinoshita T."/>
            <person name="Ohta Y."/>
            <person name="Mawaribuchi S."/>
            <person name="Jenkins J."/>
            <person name="Grimwood J."/>
            <person name="Schmutz J."/>
            <person name="Mitros T."/>
            <person name="Mozaffari S.V."/>
            <person name="Suzuki Y."/>
            <person name="Haramoto Y."/>
            <person name="Yamamoto T.S."/>
            <person name="Takagi C."/>
            <person name="Heald R."/>
            <person name="Miller K."/>
            <person name="Haudenschild C."/>
            <person name="Kitzman J."/>
            <person name="Nakayama T."/>
            <person name="Izutsu Y."/>
            <person name="Robert J."/>
            <person name="Fortriede J."/>
            <person name="Burns K."/>
            <person name="Lotay V."/>
            <person name="Karimi K."/>
            <person name="Yasuoka Y."/>
            <person name="Dichmann D.S."/>
            <person name="Flajnik M.F."/>
            <person name="Houston D.W."/>
            <person name="Shendure J."/>
            <person name="DuPasquier L."/>
            <person name="Vize P.D."/>
            <person name="Zorn A.M."/>
            <person name="Ito M."/>
            <person name="Marcotte E.M."/>
            <person name="Wallingford J.B."/>
            <person name="Ito Y."/>
            <person name="Asashima M."/>
            <person name="Ueno N."/>
            <person name="Matsuda Y."/>
            <person name="Veenstra G.J."/>
            <person name="Fujiyama A."/>
            <person name="Harland R.M."/>
            <person name="Taira M."/>
            <person name="Rokhsar D.S."/>
        </authorList>
    </citation>
    <scope>NUCLEOTIDE SEQUENCE [LARGE SCALE GENOMIC DNA]</scope>
    <source>
        <strain evidence="3">J</strain>
    </source>
</reference>
<dbReference type="EMBL" id="CM004466">
    <property type="protein sequence ID" value="OCU02097.1"/>
    <property type="molecule type" value="Genomic_DNA"/>
</dbReference>